<proteinExistence type="predicted"/>
<evidence type="ECO:0000313" key="2">
    <source>
        <dbReference type="Proteomes" id="UP000272400"/>
    </source>
</evidence>
<reference evidence="1 2" key="1">
    <citation type="submission" date="2018-11" db="EMBL/GenBank/DDBJ databases">
        <title>Sequencing the genomes of 1000 actinobacteria strains.</title>
        <authorList>
            <person name="Klenk H.-P."/>
        </authorList>
    </citation>
    <scope>NUCLEOTIDE SEQUENCE [LARGE SCALE GENOMIC DNA]</scope>
    <source>
        <strain evidence="1 2">DSM 44254</strain>
    </source>
</reference>
<comment type="caution">
    <text evidence="1">The sequence shown here is derived from an EMBL/GenBank/DDBJ whole genome shotgun (WGS) entry which is preliminary data.</text>
</comment>
<dbReference type="AlphaFoldDB" id="A0A3N1CMT0"/>
<organism evidence="1 2">
    <name type="scientific">Actinocorallia herbida</name>
    <dbReference type="NCBI Taxonomy" id="58109"/>
    <lineage>
        <taxon>Bacteria</taxon>
        <taxon>Bacillati</taxon>
        <taxon>Actinomycetota</taxon>
        <taxon>Actinomycetes</taxon>
        <taxon>Streptosporangiales</taxon>
        <taxon>Thermomonosporaceae</taxon>
        <taxon>Actinocorallia</taxon>
    </lineage>
</organism>
<dbReference type="RefSeq" id="WP_123661627.1">
    <property type="nucleotide sequence ID" value="NZ_RJKE01000001.1"/>
</dbReference>
<accession>A0A3N1CMT0</accession>
<dbReference type="EMBL" id="RJKE01000001">
    <property type="protein sequence ID" value="ROO82621.1"/>
    <property type="molecule type" value="Genomic_DNA"/>
</dbReference>
<sequence>MSTPEFIDWRGNRVEVGDTVLYPSSAGRSCQITEGTVLDIWQAYRSEYEWKRYVEGAVLPTESVSEVVVDADGSVLLNERGYAIREEVERSVPLEWRIRIQPTRDSRAFHRKEQGPPSKAVTILICENVTFLHRPEPVAVVLRSPEEQEAYVRQAVAEGRVSASVAELVRAASPAGEPLLDPDCRDGKCSSCVGGPCEHECHREPDTSARFSPQHPTAVHAERHAFDTTSLVILVAALAERRKGRDWSDMALFLAEVDDLYAPATPAEREQLDKSVPVVVPIAYAGGPPPCRKVPTIALDGLAAMADLLTLPDLIRHLGSHAWNVGTSRWERVRPTPQGDA</sequence>
<dbReference type="Proteomes" id="UP000272400">
    <property type="component" value="Unassembled WGS sequence"/>
</dbReference>
<gene>
    <name evidence="1" type="ORF">EDD29_0102</name>
</gene>
<keyword evidence="2" id="KW-1185">Reference proteome</keyword>
<dbReference type="OrthoDB" id="9862260at2"/>
<protein>
    <submittedName>
        <fullName evidence="1">Uncharacterized protein</fullName>
    </submittedName>
</protein>
<evidence type="ECO:0000313" key="1">
    <source>
        <dbReference type="EMBL" id="ROO82621.1"/>
    </source>
</evidence>
<name>A0A3N1CMT0_9ACTN</name>